<dbReference type="Pfam" id="PF01925">
    <property type="entry name" value="TauE"/>
    <property type="match status" value="1"/>
</dbReference>
<sequence>MKKTSSAWVSGVGFFIGVYIGILGIASTLIVIAALKAFFGMDMLKANGTAKALIFFNNFVATAVYGLRGLDRLRPASPGCRSGLRWRVAWCQDRPKTWKREAQVVYRPCCHNTIKAPGG</sequence>
<dbReference type="EMBL" id="CP014862">
    <property type="protein sequence ID" value="ASJ02702.1"/>
    <property type="molecule type" value="Genomic_DNA"/>
</dbReference>
<keyword evidence="2 5" id="KW-0812">Transmembrane</keyword>
<dbReference type="AlphaFoldDB" id="A0A2Z2MDC5"/>
<keyword evidence="7" id="KW-1185">Reference proteome</keyword>
<keyword evidence="4 5" id="KW-0472">Membrane</keyword>
<evidence type="ECO:0000256" key="5">
    <source>
        <dbReference type="RuleBase" id="RU363041"/>
    </source>
</evidence>
<comment type="similarity">
    <text evidence="5">Belongs to the 4-toluene sulfonate uptake permease (TSUP) (TC 2.A.102) family.</text>
</comment>
<evidence type="ECO:0000256" key="1">
    <source>
        <dbReference type="ARBA" id="ARBA00004141"/>
    </source>
</evidence>
<dbReference type="KEGG" id="tprf:A3L09_05250"/>
<reference evidence="6 7" key="1">
    <citation type="submission" date="2016-03" db="EMBL/GenBank/DDBJ databases">
        <title>Complete genome sequence of Thermococcus profundus strain DT5432.</title>
        <authorList>
            <person name="Oger P.M."/>
        </authorList>
    </citation>
    <scope>NUCLEOTIDE SEQUENCE [LARGE SCALE GENOMIC DNA]</scope>
    <source>
        <strain evidence="6 7">DT 5432</strain>
    </source>
</reference>
<keyword evidence="5" id="KW-1003">Cell membrane</keyword>
<dbReference type="InterPro" id="IPR002781">
    <property type="entry name" value="TM_pro_TauE-like"/>
</dbReference>
<dbReference type="GO" id="GO:0005886">
    <property type="term" value="C:plasma membrane"/>
    <property type="evidence" value="ECO:0007669"/>
    <property type="project" value="UniProtKB-SubCell"/>
</dbReference>
<evidence type="ECO:0000256" key="3">
    <source>
        <dbReference type="ARBA" id="ARBA00022989"/>
    </source>
</evidence>
<evidence type="ECO:0000313" key="6">
    <source>
        <dbReference type="EMBL" id="ASJ02702.1"/>
    </source>
</evidence>
<keyword evidence="3 5" id="KW-1133">Transmembrane helix</keyword>
<proteinExistence type="inferred from homology"/>
<evidence type="ECO:0000256" key="2">
    <source>
        <dbReference type="ARBA" id="ARBA00022692"/>
    </source>
</evidence>
<name>A0A2Z2MDC5_THEPR</name>
<feature type="transmembrane region" description="Helical" evidence="5">
    <location>
        <begin position="12"/>
        <end position="38"/>
    </location>
</feature>
<protein>
    <recommendedName>
        <fullName evidence="5">Probable membrane transporter protein</fullName>
    </recommendedName>
</protein>
<dbReference type="Proteomes" id="UP000250179">
    <property type="component" value="Chromosome"/>
</dbReference>
<organism evidence="6 7">
    <name type="scientific">Thermococcus profundus</name>
    <dbReference type="NCBI Taxonomy" id="49899"/>
    <lineage>
        <taxon>Archaea</taxon>
        <taxon>Methanobacteriati</taxon>
        <taxon>Methanobacteriota</taxon>
        <taxon>Thermococci</taxon>
        <taxon>Thermococcales</taxon>
        <taxon>Thermococcaceae</taxon>
        <taxon>Thermococcus</taxon>
    </lineage>
</organism>
<comment type="subcellular location">
    <subcellularLocation>
        <location evidence="5">Cell membrane</location>
        <topology evidence="5">Multi-pass membrane protein</topology>
    </subcellularLocation>
    <subcellularLocation>
        <location evidence="1">Membrane</location>
        <topology evidence="1">Multi-pass membrane protein</topology>
    </subcellularLocation>
</comment>
<evidence type="ECO:0000313" key="7">
    <source>
        <dbReference type="Proteomes" id="UP000250179"/>
    </source>
</evidence>
<gene>
    <name evidence="6" type="ORF">A3L09_05250</name>
</gene>
<evidence type="ECO:0000256" key="4">
    <source>
        <dbReference type="ARBA" id="ARBA00023136"/>
    </source>
</evidence>
<accession>A0A2Z2MDC5</accession>